<proteinExistence type="predicted"/>
<dbReference type="Proteomes" id="UP000789570">
    <property type="component" value="Unassembled WGS sequence"/>
</dbReference>
<feature type="non-terminal residue" evidence="1">
    <location>
        <position position="1"/>
    </location>
</feature>
<accession>A0A9N8YQV6</accession>
<comment type="caution">
    <text evidence="1">The sequence shown here is derived from an EMBL/GenBank/DDBJ whole genome shotgun (WGS) entry which is preliminary data.</text>
</comment>
<evidence type="ECO:0000313" key="1">
    <source>
        <dbReference type="EMBL" id="CAG8440148.1"/>
    </source>
</evidence>
<protein>
    <submittedName>
        <fullName evidence="1">6307_t:CDS:1</fullName>
    </submittedName>
</protein>
<dbReference type="AlphaFoldDB" id="A0A9N8YQV6"/>
<name>A0A9N8YQV6_9GLOM</name>
<dbReference type="EMBL" id="CAJVPQ010000046">
    <property type="protein sequence ID" value="CAG8440148.1"/>
    <property type="molecule type" value="Genomic_DNA"/>
</dbReference>
<reference evidence="1" key="1">
    <citation type="submission" date="2021-06" db="EMBL/GenBank/DDBJ databases">
        <authorList>
            <person name="Kallberg Y."/>
            <person name="Tangrot J."/>
            <person name="Rosling A."/>
        </authorList>
    </citation>
    <scope>NUCLEOTIDE SEQUENCE</scope>
    <source>
        <strain evidence="1">UK204</strain>
    </source>
</reference>
<gene>
    <name evidence="1" type="ORF">FCALED_LOCUS461</name>
</gene>
<keyword evidence="2" id="KW-1185">Reference proteome</keyword>
<evidence type="ECO:0000313" key="2">
    <source>
        <dbReference type="Proteomes" id="UP000789570"/>
    </source>
</evidence>
<sequence length="94" mass="11341">MESAWTFSQHRLRESAWTFFRNGFESAWTFSRNGLVVKNQLRLFLKTDLWNQLGLFSKRTHRIGLDFLLKQTRISLDFFSKWTCESAWTFLNEL</sequence>
<organism evidence="1 2">
    <name type="scientific">Funneliformis caledonium</name>
    <dbReference type="NCBI Taxonomy" id="1117310"/>
    <lineage>
        <taxon>Eukaryota</taxon>
        <taxon>Fungi</taxon>
        <taxon>Fungi incertae sedis</taxon>
        <taxon>Mucoromycota</taxon>
        <taxon>Glomeromycotina</taxon>
        <taxon>Glomeromycetes</taxon>
        <taxon>Glomerales</taxon>
        <taxon>Glomeraceae</taxon>
        <taxon>Funneliformis</taxon>
    </lineage>
</organism>